<evidence type="ECO:0000256" key="3">
    <source>
        <dbReference type="ARBA" id="ARBA00023163"/>
    </source>
</evidence>
<evidence type="ECO:0000256" key="1">
    <source>
        <dbReference type="ARBA" id="ARBA00023015"/>
    </source>
</evidence>
<dbReference type="Gene3D" id="1.10.10.60">
    <property type="entry name" value="Homeodomain-like"/>
    <property type="match status" value="1"/>
</dbReference>
<evidence type="ECO:0000313" key="5">
    <source>
        <dbReference type="EMBL" id="NEI72720.1"/>
    </source>
</evidence>
<dbReference type="InterPro" id="IPR001647">
    <property type="entry name" value="HTH_TetR"/>
</dbReference>
<name>A0A6L9UFE9_9HYPH</name>
<dbReference type="Proteomes" id="UP000483035">
    <property type="component" value="Unassembled WGS sequence"/>
</dbReference>
<dbReference type="Pfam" id="PF00440">
    <property type="entry name" value="TetR_N"/>
    <property type="match status" value="1"/>
</dbReference>
<dbReference type="SUPFAM" id="SSF46689">
    <property type="entry name" value="Homeodomain-like"/>
    <property type="match status" value="1"/>
</dbReference>
<reference evidence="5 6" key="1">
    <citation type="submission" date="2019-12" db="EMBL/GenBank/DDBJ databases">
        <title>Rhizobium genotypes associated with high levels of biological nitrogen fixation by grain legumes in a temperate-maritime cropping system.</title>
        <authorList>
            <person name="Maluk M."/>
            <person name="Francesc Ferrando Molina F."/>
            <person name="Lopez Del Egido L."/>
            <person name="Lafos M."/>
            <person name="Langarica-Fuentes A."/>
            <person name="Gebre Yohannes G."/>
            <person name="Young M.W."/>
            <person name="Martin P."/>
            <person name="Gantlett R."/>
            <person name="Kenicer G."/>
            <person name="Hawes C."/>
            <person name="Begg G.S."/>
            <person name="Quilliam R.S."/>
            <person name="Squire G.R."/>
            <person name="Poole P.S."/>
            <person name="Young P.W."/>
            <person name="Iannetta P.M."/>
            <person name="James E.K."/>
        </authorList>
    </citation>
    <scope>NUCLEOTIDE SEQUENCE [LARGE SCALE GENOMIC DNA]</scope>
    <source>
        <strain evidence="5 6">JHI1118</strain>
    </source>
</reference>
<organism evidence="5 6">
    <name type="scientific">Rhizobium lusitanum</name>
    <dbReference type="NCBI Taxonomy" id="293958"/>
    <lineage>
        <taxon>Bacteria</taxon>
        <taxon>Pseudomonadati</taxon>
        <taxon>Pseudomonadota</taxon>
        <taxon>Alphaproteobacteria</taxon>
        <taxon>Hyphomicrobiales</taxon>
        <taxon>Rhizobiaceae</taxon>
        <taxon>Rhizobium/Agrobacterium group</taxon>
        <taxon>Rhizobium</taxon>
    </lineage>
</organism>
<dbReference type="PANTHER" id="PTHR47506">
    <property type="entry name" value="TRANSCRIPTIONAL REGULATORY PROTEIN"/>
    <property type="match status" value="1"/>
</dbReference>
<dbReference type="SUPFAM" id="SSF48498">
    <property type="entry name" value="Tetracyclin repressor-like, C-terminal domain"/>
    <property type="match status" value="1"/>
</dbReference>
<comment type="caution">
    <text evidence="5">The sequence shown here is derived from an EMBL/GenBank/DDBJ whole genome shotgun (WGS) entry which is preliminary data.</text>
</comment>
<feature type="domain" description="HTH tetR-type" evidence="4">
    <location>
        <begin position="13"/>
        <end position="57"/>
    </location>
</feature>
<dbReference type="PANTHER" id="PTHR47506:SF1">
    <property type="entry name" value="HTH-TYPE TRANSCRIPTIONAL REGULATOR YJDC"/>
    <property type="match status" value="1"/>
</dbReference>
<dbReference type="GO" id="GO:0003677">
    <property type="term" value="F:DNA binding"/>
    <property type="evidence" value="ECO:0007669"/>
    <property type="project" value="UniProtKB-KW"/>
</dbReference>
<dbReference type="RefSeq" id="WP_163990402.1">
    <property type="nucleotide sequence ID" value="NZ_WUEY01000013.1"/>
</dbReference>
<gene>
    <name evidence="5" type="ORF">GR212_24465</name>
</gene>
<keyword evidence="3" id="KW-0804">Transcription</keyword>
<dbReference type="EMBL" id="WUEY01000013">
    <property type="protein sequence ID" value="NEI72720.1"/>
    <property type="molecule type" value="Genomic_DNA"/>
</dbReference>
<proteinExistence type="predicted"/>
<evidence type="ECO:0000313" key="6">
    <source>
        <dbReference type="Proteomes" id="UP000483035"/>
    </source>
</evidence>
<keyword evidence="2" id="KW-0238">DNA-binding</keyword>
<evidence type="ECO:0000259" key="4">
    <source>
        <dbReference type="Pfam" id="PF00440"/>
    </source>
</evidence>
<sequence>MARPKEFDEMTALDAAIGVFRDKGYAATSASTLVDALHIGRQSLYDTFGDKWRLYLEAVRRYAAQETDAHLAALKTGPRALDGIEAMLMRVVATASETCLGVGSICEFGTTQPELTKIHEAAGLRLHSAVLERVRSAQSEGSIASVIDPEQAAQFLTANIAAIRVAARAGSRAEDLSALARLALRGLR</sequence>
<evidence type="ECO:0000256" key="2">
    <source>
        <dbReference type="ARBA" id="ARBA00023125"/>
    </source>
</evidence>
<dbReference type="InterPro" id="IPR009057">
    <property type="entry name" value="Homeodomain-like_sf"/>
</dbReference>
<accession>A0A6L9UFE9</accession>
<dbReference type="AlphaFoldDB" id="A0A6L9UFE9"/>
<protein>
    <submittedName>
        <fullName evidence="5">TetR family transcriptional regulator</fullName>
    </submittedName>
</protein>
<dbReference type="InterPro" id="IPR036271">
    <property type="entry name" value="Tet_transcr_reg_TetR-rel_C_sf"/>
</dbReference>
<keyword evidence="1" id="KW-0805">Transcription regulation</keyword>
<dbReference type="Gene3D" id="1.10.357.10">
    <property type="entry name" value="Tetracycline Repressor, domain 2"/>
    <property type="match status" value="1"/>
</dbReference>